<dbReference type="Proteomes" id="UP001190700">
    <property type="component" value="Unassembled WGS sequence"/>
</dbReference>
<protein>
    <submittedName>
        <fullName evidence="1">Uncharacterized protein</fullName>
    </submittedName>
</protein>
<organism evidence="1 2">
    <name type="scientific">Cymbomonas tetramitiformis</name>
    <dbReference type="NCBI Taxonomy" id="36881"/>
    <lineage>
        <taxon>Eukaryota</taxon>
        <taxon>Viridiplantae</taxon>
        <taxon>Chlorophyta</taxon>
        <taxon>Pyramimonadophyceae</taxon>
        <taxon>Pyramimonadales</taxon>
        <taxon>Pyramimonadaceae</taxon>
        <taxon>Cymbomonas</taxon>
    </lineage>
</organism>
<reference evidence="1 2" key="1">
    <citation type="journal article" date="2015" name="Genome Biol. Evol.">
        <title>Comparative Genomics of a Bacterivorous Green Alga Reveals Evolutionary Causalities and Consequences of Phago-Mixotrophic Mode of Nutrition.</title>
        <authorList>
            <person name="Burns J.A."/>
            <person name="Paasch A."/>
            <person name="Narechania A."/>
            <person name="Kim E."/>
        </authorList>
    </citation>
    <scope>NUCLEOTIDE SEQUENCE [LARGE SCALE GENOMIC DNA]</scope>
    <source>
        <strain evidence="1 2">PLY_AMNH</strain>
    </source>
</reference>
<keyword evidence="2" id="KW-1185">Reference proteome</keyword>
<dbReference type="EMBL" id="LGRX02019093">
    <property type="protein sequence ID" value="KAK3258991.1"/>
    <property type="molecule type" value="Genomic_DNA"/>
</dbReference>
<gene>
    <name evidence="1" type="ORF">CYMTET_31988</name>
</gene>
<evidence type="ECO:0000313" key="1">
    <source>
        <dbReference type="EMBL" id="KAK3258991.1"/>
    </source>
</evidence>
<accession>A0AAE0KSB1</accession>
<name>A0AAE0KSB1_9CHLO</name>
<proteinExistence type="predicted"/>
<dbReference type="Gene3D" id="2.130.10.10">
    <property type="entry name" value="YVTN repeat-like/Quinoprotein amine dehydrogenase"/>
    <property type="match status" value="1"/>
</dbReference>
<comment type="caution">
    <text evidence="1">The sequence shown here is derived from an EMBL/GenBank/DDBJ whole genome shotgun (WGS) entry which is preliminary data.</text>
</comment>
<evidence type="ECO:0000313" key="2">
    <source>
        <dbReference type="Proteomes" id="UP001190700"/>
    </source>
</evidence>
<dbReference type="AlphaFoldDB" id="A0AAE0KSB1"/>
<dbReference type="InterPro" id="IPR015943">
    <property type="entry name" value="WD40/YVTN_repeat-like_dom_sf"/>
</dbReference>
<sequence>MNTEHVAVNVGMHYTLLNISMHRKHHELHELVVISFVNGTRALRMFSTLHDVSDTIGLDTARRTITCGRLANGVIAQGAFPTIFDEKLIPVCFNAWKWSTSKLSQVEVVWPQSTAGCHEGL</sequence>